<dbReference type="Proteomes" id="UP000186804">
    <property type="component" value="Unassembled WGS sequence"/>
</dbReference>
<name>A0A1J4MV93_9CRYT</name>
<organism evidence="2 3">
    <name type="scientific">Cryptosporidium andersoni</name>
    <dbReference type="NCBI Taxonomy" id="117008"/>
    <lineage>
        <taxon>Eukaryota</taxon>
        <taxon>Sar</taxon>
        <taxon>Alveolata</taxon>
        <taxon>Apicomplexa</taxon>
        <taxon>Conoidasida</taxon>
        <taxon>Coccidia</taxon>
        <taxon>Eucoccidiorida</taxon>
        <taxon>Eimeriorina</taxon>
        <taxon>Cryptosporidiidae</taxon>
        <taxon>Cryptosporidium</taxon>
    </lineage>
</organism>
<comment type="caution">
    <text evidence="2">The sequence shown here is derived from an EMBL/GenBank/DDBJ whole genome shotgun (WGS) entry which is preliminary data.</text>
</comment>
<evidence type="ECO:0000256" key="1">
    <source>
        <dbReference type="SAM" id="MobiDB-lite"/>
    </source>
</evidence>
<dbReference type="EMBL" id="LRBS01000007">
    <property type="protein sequence ID" value="OII78186.1"/>
    <property type="molecule type" value="Genomic_DNA"/>
</dbReference>
<accession>A0A1J4MV93</accession>
<dbReference type="OrthoDB" id="10628542at2759"/>
<protein>
    <submittedName>
        <fullName evidence="2">Uncharacterized protein</fullName>
    </submittedName>
</protein>
<dbReference type="RefSeq" id="XP_067070032.1">
    <property type="nucleotide sequence ID" value="XM_067213839.1"/>
</dbReference>
<evidence type="ECO:0000313" key="3">
    <source>
        <dbReference type="Proteomes" id="UP000186804"/>
    </source>
</evidence>
<dbReference type="AlphaFoldDB" id="A0A1J4MV93"/>
<reference evidence="2 3" key="1">
    <citation type="submission" date="2016-10" db="EMBL/GenBank/DDBJ databases">
        <title>Reductive evolution of mitochondrial metabolism and differential evolution of invasion-related proteins in Cryptosporidium.</title>
        <authorList>
            <person name="Liu S."/>
            <person name="Roellig D.M."/>
            <person name="Guo Y."/>
            <person name="Li N."/>
            <person name="Frace M.A."/>
            <person name="Tang K."/>
            <person name="Zhang L."/>
            <person name="Feng Y."/>
            <person name="Xiao L."/>
        </authorList>
    </citation>
    <scope>NUCLEOTIDE SEQUENCE [LARGE SCALE GENOMIC DNA]</scope>
    <source>
        <strain evidence="2">30847</strain>
    </source>
</reference>
<dbReference type="VEuPathDB" id="CryptoDB:cand_036130"/>
<keyword evidence="3" id="KW-1185">Reference proteome</keyword>
<gene>
    <name evidence="2" type="ORF">cand_036130</name>
</gene>
<sequence length="119" mass="13615">MIINYKLVVQLFVVLQSFLWDTFAVRLRTRESKVLTKKIFGPDYGNLQTENIAKNFTLTPIDNSFGQKGLYNNDTEPIVKSKDSVEPTTESTVDSKLESTWESKINSILDSREEPEINP</sequence>
<evidence type="ECO:0000313" key="2">
    <source>
        <dbReference type="EMBL" id="OII78186.1"/>
    </source>
</evidence>
<feature type="region of interest" description="Disordered" evidence="1">
    <location>
        <begin position="77"/>
        <end position="97"/>
    </location>
</feature>
<proteinExistence type="predicted"/>
<dbReference type="GeneID" id="92367797"/>
<feature type="non-terminal residue" evidence="2">
    <location>
        <position position="119"/>
    </location>
</feature>